<protein>
    <submittedName>
        <fullName evidence="2">Uncharacterized protein</fullName>
    </submittedName>
</protein>
<name>A0A6C0ELY5_9ZZZZ</name>
<evidence type="ECO:0000256" key="1">
    <source>
        <dbReference type="SAM" id="MobiDB-lite"/>
    </source>
</evidence>
<dbReference type="AlphaFoldDB" id="A0A6C0ELY5"/>
<sequence>MPSDNIIETIYKQHPCIEDYVEKSGVILATMHHGCELIMRSVMWKNYIQHDQPRLWAKYEKDFVEYGYIVPAKVKAISIINRLHQKLSKNRDAEPTELELEALRMLIGRIPRRMNDLYGITQKVVNEYNYTPRAWHALQNDVELRRVFEHFLIMYFVNTCYMSKKDTDFASKNITEAYRLAYTWIEGKQPEHDINISPNYIKEIVDDNLAEAFPKLYADSKRRKRKGTRLRVSKVLPPWEERPEFPKSSALIILRKDDYVLTNFIAARQGWNSVEDKPDYDVYGQLVCSSGIVRSGGMGKLILVATILMAQQFKVNYIFIQAFQGIQGVQAPLYSRMGFNLNFSPQLLRRKTAFQQWSLVDNEMLDKAYEEFLEGKLDKNLSPSKLVHLTYLAPMWMYVRGYDARYACDTLTVKGFDYQTKSTGTMGPWSKFVNIPLRLLGKQIASPEEKAPPSEEKVERGGRRRDGSYCDSDDDCLSDFCVDHMCAPYPYDEKKPEFLVKLVKDLKKKGLYSEEDENAFRRIAESREKLLSRKEEFDITKQEIDRIAREQLALRMWYKTLAMKQKEGVITEKEEKDFTERWEQYNKDTTSKKLSTIARYLLMGLRDNISMMLFPPKKKQSREEDEISSKRHRPIVRKPLFKSKMKKSRPPRHQLIAMSFGSEKSVLQIYKQAVRKYQKQVIDDIVSHNSYSTATARLIDNVPIVIDENKTYVIKKGLRPNAIYEKLPSTVLKTTRNIMWVASILHGRRANTWPENKELLDKYVKRFALWIVSRQKKVYAYMKKKGVKNPTKELRDVLDVSIPKAGEEAID</sequence>
<accession>A0A6C0ELY5</accession>
<reference evidence="2" key="1">
    <citation type="journal article" date="2020" name="Nature">
        <title>Giant virus diversity and host interactions through global metagenomics.</title>
        <authorList>
            <person name="Schulz F."/>
            <person name="Roux S."/>
            <person name="Paez-Espino D."/>
            <person name="Jungbluth S."/>
            <person name="Walsh D.A."/>
            <person name="Denef V.J."/>
            <person name="McMahon K.D."/>
            <person name="Konstantinidis K.T."/>
            <person name="Eloe-Fadrosh E.A."/>
            <person name="Kyrpides N.C."/>
            <person name="Woyke T."/>
        </authorList>
    </citation>
    <scope>NUCLEOTIDE SEQUENCE</scope>
    <source>
        <strain evidence="2">GVMAG-M-3300005589-24</strain>
    </source>
</reference>
<proteinExistence type="predicted"/>
<dbReference type="EMBL" id="MN738876">
    <property type="protein sequence ID" value="QHT29350.1"/>
    <property type="molecule type" value="Genomic_DNA"/>
</dbReference>
<feature type="compositionally biased region" description="Basic and acidic residues" evidence="1">
    <location>
        <begin position="447"/>
        <end position="468"/>
    </location>
</feature>
<evidence type="ECO:0000313" key="2">
    <source>
        <dbReference type="EMBL" id="QHT29350.1"/>
    </source>
</evidence>
<feature type="region of interest" description="Disordered" evidence="1">
    <location>
        <begin position="444"/>
        <end position="470"/>
    </location>
</feature>
<organism evidence="2">
    <name type="scientific">viral metagenome</name>
    <dbReference type="NCBI Taxonomy" id="1070528"/>
    <lineage>
        <taxon>unclassified sequences</taxon>
        <taxon>metagenomes</taxon>
        <taxon>organismal metagenomes</taxon>
    </lineage>
</organism>